<gene>
    <name evidence="10" type="primary">lpxH</name>
    <name evidence="12" type="ORF">FVW59_05025</name>
</gene>
<dbReference type="EMBL" id="VRYZ01000002">
    <property type="protein sequence ID" value="TXS93212.1"/>
    <property type="molecule type" value="Genomic_DNA"/>
</dbReference>
<dbReference type="PANTHER" id="PTHR34990">
    <property type="entry name" value="UDP-2,3-DIACYLGLUCOSAMINE HYDROLASE-RELATED"/>
    <property type="match status" value="1"/>
</dbReference>
<dbReference type="InterPro" id="IPR043461">
    <property type="entry name" value="LpxH-like"/>
</dbReference>
<comment type="catalytic activity">
    <reaction evidence="10">
        <text>UDP-2-N,3-O-bis[(3R)-3-hydroxytetradecanoyl]-alpha-D-glucosamine + H2O = 2-N,3-O-bis[(3R)-3-hydroxytetradecanoyl]-alpha-D-glucosaminyl 1-phosphate + UMP + 2 H(+)</text>
        <dbReference type="Rhea" id="RHEA:25213"/>
        <dbReference type="ChEBI" id="CHEBI:15377"/>
        <dbReference type="ChEBI" id="CHEBI:15378"/>
        <dbReference type="ChEBI" id="CHEBI:57865"/>
        <dbReference type="ChEBI" id="CHEBI:57957"/>
        <dbReference type="ChEBI" id="CHEBI:78847"/>
        <dbReference type="EC" id="3.6.1.54"/>
    </reaction>
</comment>
<dbReference type="Proteomes" id="UP000321933">
    <property type="component" value="Unassembled WGS sequence"/>
</dbReference>
<feature type="binding site" evidence="10">
    <location>
        <position position="41"/>
    </location>
    <ligand>
        <name>Mn(2+)</name>
        <dbReference type="ChEBI" id="CHEBI:29035"/>
        <label>1</label>
    </ligand>
</feature>
<dbReference type="UniPathway" id="UPA00359">
    <property type="reaction ID" value="UER00480"/>
</dbReference>
<keyword evidence="2 10" id="KW-0444">Lipid biosynthesis</keyword>
<dbReference type="GO" id="GO:0005737">
    <property type="term" value="C:cytoplasm"/>
    <property type="evidence" value="ECO:0007669"/>
    <property type="project" value="InterPro"/>
</dbReference>
<protein>
    <recommendedName>
        <fullName evidence="10">UDP-2,3-diacylglucosamine hydrolase</fullName>
        <ecNumber evidence="10">3.6.1.54</ecNumber>
    </recommendedName>
    <alternativeName>
        <fullName evidence="10">UDP-2,3-diacylglucosamine diphosphatase</fullName>
    </alternativeName>
</protein>
<evidence type="ECO:0000259" key="11">
    <source>
        <dbReference type="Pfam" id="PF00149"/>
    </source>
</evidence>
<keyword evidence="7 10" id="KW-0443">Lipid metabolism</keyword>
<evidence type="ECO:0000256" key="4">
    <source>
        <dbReference type="ARBA" id="ARBA00022556"/>
    </source>
</evidence>
<feature type="binding site" evidence="10">
    <location>
        <position position="195"/>
    </location>
    <ligand>
        <name>Mn(2+)</name>
        <dbReference type="ChEBI" id="CHEBI:29035"/>
        <label>2</label>
    </ligand>
</feature>
<comment type="function">
    <text evidence="10">Hydrolyzes the pyrophosphate bond of UDP-2,3-diacylglucosamine to yield 2,3-diacylglucosamine 1-phosphate (lipid X) and UMP by catalyzing the attack of water at the alpha-P atom. Involved in the biosynthesis of lipid A, a phosphorylated glycolipid that anchors the lipopolysaccharide to the outer membrane of the cell.</text>
</comment>
<comment type="caution">
    <text evidence="12">The sequence shown here is derived from an EMBL/GenBank/DDBJ whole genome shotgun (WGS) entry which is preliminary data.</text>
</comment>
<evidence type="ECO:0000256" key="10">
    <source>
        <dbReference type="HAMAP-Rule" id="MF_00575"/>
    </source>
</evidence>
<dbReference type="GO" id="GO:0008758">
    <property type="term" value="F:UDP-2,3-diacylglucosamine hydrolase activity"/>
    <property type="evidence" value="ECO:0007669"/>
    <property type="project" value="UniProtKB-UniRule"/>
</dbReference>
<keyword evidence="4 10" id="KW-0441">Lipid A biosynthesis</keyword>
<dbReference type="EC" id="3.6.1.54" evidence="10"/>
<keyword evidence="9 10" id="KW-0464">Manganese</keyword>
<evidence type="ECO:0000256" key="1">
    <source>
        <dbReference type="ARBA" id="ARBA00022475"/>
    </source>
</evidence>
<feature type="binding site" evidence="10">
    <location>
        <position position="167"/>
    </location>
    <ligand>
        <name>substrate</name>
    </ligand>
</feature>
<dbReference type="RefSeq" id="WP_148063148.1">
    <property type="nucleotide sequence ID" value="NZ_VRYZ01000002.1"/>
</dbReference>
<dbReference type="PANTHER" id="PTHR34990:SF1">
    <property type="entry name" value="UDP-2,3-DIACYLGLUCOSAMINE HYDROLASE"/>
    <property type="match status" value="1"/>
</dbReference>
<dbReference type="GO" id="GO:0019897">
    <property type="term" value="C:extrinsic component of plasma membrane"/>
    <property type="evidence" value="ECO:0007669"/>
    <property type="project" value="UniProtKB-UniRule"/>
</dbReference>
<comment type="subcellular location">
    <subcellularLocation>
        <location evidence="10">Cell inner membrane</location>
        <topology evidence="10">Peripheral membrane protein</topology>
        <orientation evidence="10">Cytoplasmic side</orientation>
    </subcellularLocation>
</comment>
<comment type="similarity">
    <text evidence="10">Belongs to the LpxH family.</text>
</comment>
<dbReference type="Gene3D" id="3.60.21.10">
    <property type="match status" value="1"/>
</dbReference>
<evidence type="ECO:0000256" key="8">
    <source>
        <dbReference type="ARBA" id="ARBA00023136"/>
    </source>
</evidence>
<dbReference type="InterPro" id="IPR010138">
    <property type="entry name" value="UDP-diacylglucosamine_Hdrlase"/>
</dbReference>
<keyword evidence="8 10" id="KW-0472">Membrane</keyword>
<dbReference type="AlphaFoldDB" id="A0A5C9A001"/>
<dbReference type="GO" id="GO:0009245">
    <property type="term" value="P:lipid A biosynthetic process"/>
    <property type="evidence" value="ECO:0007669"/>
    <property type="project" value="UniProtKB-UniRule"/>
</dbReference>
<keyword evidence="6 10" id="KW-0378">Hydrolase</keyword>
<name>A0A5C9A001_9GAMM</name>
<reference evidence="12 13" key="1">
    <citation type="submission" date="2019-08" db="EMBL/GenBank/DDBJ databases">
        <title>Parahaliea maris sp. nov., isolated from the surface seawater.</title>
        <authorList>
            <person name="Liu Y."/>
        </authorList>
    </citation>
    <scope>NUCLEOTIDE SEQUENCE [LARGE SCALE GENOMIC DNA]</scope>
    <source>
        <strain evidence="12 13">S2-26</strain>
    </source>
</reference>
<comment type="pathway">
    <text evidence="10">Glycolipid biosynthesis; lipid IV(A) biosynthesis; lipid IV(A) from (3R)-3-hydroxytetradecanoyl-[acyl-carrier-protein] and UDP-N-acetyl-alpha-D-glucosamine: step 4/6.</text>
</comment>
<evidence type="ECO:0000313" key="12">
    <source>
        <dbReference type="EMBL" id="TXS93212.1"/>
    </source>
</evidence>
<accession>A0A5C9A001</accession>
<keyword evidence="13" id="KW-1185">Reference proteome</keyword>
<dbReference type="InterPro" id="IPR004843">
    <property type="entry name" value="Calcineurin-like_PHP"/>
</dbReference>
<keyword evidence="3 10" id="KW-0997">Cell inner membrane</keyword>
<feature type="binding site" evidence="10">
    <location>
        <position position="122"/>
    </location>
    <ligand>
        <name>substrate</name>
    </ligand>
</feature>
<keyword evidence="1 10" id="KW-1003">Cell membrane</keyword>
<proteinExistence type="inferred from homology"/>
<feature type="domain" description="Calcineurin-like phosphoesterase" evidence="11">
    <location>
        <begin position="5"/>
        <end position="199"/>
    </location>
</feature>
<feature type="binding site" evidence="10">
    <location>
        <position position="41"/>
    </location>
    <ligand>
        <name>Mn(2+)</name>
        <dbReference type="ChEBI" id="CHEBI:29035"/>
        <label>2</label>
    </ligand>
</feature>
<dbReference type="HAMAP" id="MF_00575">
    <property type="entry name" value="LpxH"/>
    <property type="match status" value="1"/>
</dbReference>
<evidence type="ECO:0000256" key="9">
    <source>
        <dbReference type="ARBA" id="ARBA00023211"/>
    </source>
</evidence>
<feature type="binding site" evidence="10">
    <location>
        <position position="160"/>
    </location>
    <ligand>
        <name>substrate</name>
    </ligand>
</feature>
<feature type="binding site" evidence="10">
    <location>
        <begin position="79"/>
        <end position="80"/>
    </location>
    <ligand>
        <name>substrate</name>
    </ligand>
</feature>
<evidence type="ECO:0000256" key="3">
    <source>
        <dbReference type="ARBA" id="ARBA00022519"/>
    </source>
</evidence>
<organism evidence="12 13">
    <name type="scientific">Parahaliea aestuarii</name>
    <dbReference type="NCBI Taxonomy" id="1852021"/>
    <lineage>
        <taxon>Bacteria</taxon>
        <taxon>Pseudomonadati</taxon>
        <taxon>Pseudomonadota</taxon>
        <taxon>Gammaproteobacteria</taxon>
        <taxon>Cellvibrionales</taxon>
        <taxon>Halieaceae</taxon>
        <taxon>Parahaliea</taxon>
    </lineage>
</organism>
<dbReference type="NCBIfam" id="TIGR01854">
    <property type="entry name" value="lipid_A_lpxH"/>
    <property type="match status" value="1"/>
</dbReference>
<feature type="binding site" evidence="10">
    <location>
        <position position="197"/>
    </location>
    <ligand>
        <name>Mn(2+)</name>
        <dbReference type="ChEBI" id="CHEBI:29035"/>
        <label>1</label>
    </ligand>
</feature>
<comment type="cofactor">
    <cofactor evidence="10">
        <name>Mn(2+)</name>
        <dbReference type="ChEBI" id="CHEBI:29035"/>
    </cofactor>
    <text evidence="10">Binds 2 Mn(2+) ions per subunit in a binuclear metal center.</text>
</comment>
<evidence type="ECO:0000256" key="6">
    <source>
        <dbReference type="ARBA" id="ARBA00022801"/>
    </source>
</evidence>
<feature type="binding site" evidence="10">
    <location>
        <position position="195"/>
    </location>
    <ligand>
        <name>substrate</name>
    </ligand>
</feature>
<dbReference type="InterPro" id="IPR029052">
    <property type="entry name" value="Metallo-depent_PP-like"/>
</dbReference>
<dbReference type="CDD" id="cd07398">
    <property type="entry name" value="MPP_YbbF-LpxH"/>
    <property type="match status" value="1"/>
</dbReference>
<feature type="binding site" evidence="10">
    <location>
        <position position="79"/>
    </location>
    <ligand>
        <name>Mn(2+)</name>
        <dbReference type="ChEBI" id="CHEBI:29035"/>
        <label>2</label>
    </ligand>
</feature>
<evidence type="ECO:0000313" key="13">
    <source>
        <dbReference type="Proteomes" id="UP000321933"/>
    </source>
</evidence>
<dbReference type="OrthoDB" id="9783283at2"/>
<dbReference type="SUPFAM" id="SSF56300">
    <property type="entry name" value="Metallo-dependent phosphatases"/>
    <property type="match status" value="1"/>
</dbReference>
<evidence type="ECO:0000256" key="2">
    <source>
        <dbReference type="ARBA" id="ARBA00022516"/>
    </source>
</evidence>
<dbReference type="NCBIfam" id="NF003743">
    <property type="entry name" value="PRK05340.1"/>
    <property type="match status" value="1"/>
</dbReference>
<evidence type="ECO:0000256" key="5">
    <source>
        <dbReference type="ARBA" id="ARBA00022723"/>
    </source>
</evidence>
<feature type="binding site" evidence="10">
    <location>
        <position position="114"/>
    </location>
    <ligand>
        <name>Mn(2+)</name>
        <dbReference type="ChEBI" id="CHEBI:29035"/>
        <label>2</label>
    </ligand>
</feature>
<sequence>MACTWFISDLHLDPARPAVTRAFGDFLQAHRDADALYILGDFFEAWIGDDDDAPLGQEVAALLADYSAAGPDLYLMQGNRDFLLGEDFARRAGATLIPDPTTIDLYGRPVLLMHGDSLCTGDPEYQQFRALARSPEWQADILARPLAERRALAAQLRNMSSEANSNKAEDIMDVTPEEVDKALTAQGVDCLIHGHTHRPARHRHTAGERWVLGDWHASAVVLKASSDSALSLENLSISN</sequence>
<dbReference type="GO" id="GO:0030145">
    <property type="term" value="F:manganese ion binding"/>
    <property type="evidence" value="ECO:0007669"/>
    <property type="project" value="UniProtKB-UniRule"/>
</dbReference>
<feature type="binding site" evidence="10">
    <location>
        <position position="11"/>
    </location>
    <ligand>
        <name>Mn(2+)</name>
        <dbReference type="ChEBI" id="CHEBI:29035"/>
        <label>1</label>
    </ligand>
</feature>
<feature type="binding site" evidence="10">
    <location>
        <position position="164"/>
    </location>
    <ligand>
        <name>substrate</name>
    </ligand>
</feature>
<keyword evidence="5 10" id="KW-0479">Metal-binding</keyword>
<evidence type="ECO:0000256" key="7">
    <source>
        <dbReference type="ARBA" id="ARBA00023098"/>
    </source>
</evidence>
<dbReference type="Pfam" id="PF00149">
    <property type="entry name" value="Metallophos"/>
    <property type="match status" value="1"/>
</dbReference>
<feature type="binding site" evidence="10">
    <location>
        <position position="9"/>
    </location>
    <ligand>
        <name>Mn(2+)</name>
        <dbReference type="ChEBI" id="CHEBI:29035"/>
        <label>1</label>
    </ligand>
</feature>